<evidence type="ECO:0000313" key="5">
    <source>
        <dbReference type="Proteomes" id="UP000274346"/>
    </source>
</evidence>
<feature type="signal peptide" evidence="3">
    <location>
        <begin position="1"/>
        <end position="20"/>
    </location>
</feature>
<reference evidence="4 5" key="1">
    <citation type="submission" date="2018-12" db="EMBL/GenBank/DDBJ databases">
        <authorList>
            <consortium name="Pathogen Informatics"/>
        </authorList>
    </citation>
    <scope>NUCLEOTIDE SEQUENCE [LARGE SCALE GENOMIC DNA]</scope>
    <source>
        <strain evidence="4 5">NCTC13098</strain>
    </source>
</reference>
<evidence type="ECO:0000313" key="4">
    <source>
        <dbReference type="EMBL" id="VDR29257.1"/>
    </source>
</evidence>
<feature type="coiled-coil region" evidence="1">
    <location>
        <begin position="30"/>
        <end position="114"/>
    </location>
</feature>
<dbReference type="AlphaFoldDB" id="A0A3P8K1S9"/>
<keyword evidence="2" id="KW-0472">Membrane</keyword>
<dbReference type="EMBL" id="LR131271">
    <property type="protein sequence ID" value="VDR29257.1"/>
    <property type="molecule type" value="Genomic_DNA"/>
</dbReference>
<proteinExistence type="predicted"/>
<dbReference type="KEGG" id="rtg:NCTC13098_05661"/>
<evidence type="ECO:0000256" key="2">
    <source>
        <dbReference type="SAM" id="Phobius"/>
    </source>
</evidence>
<keyword evidence="2" id="KW-1133">Transmembrane helix</keyword>
<sequence>MGIKGIIFTILLCSGFTVMAAESGSSEEVLVQQQSQLNHLKKQIRTSRVEIGRLSRELKQQQKQYNQRMQLLNTTLQTQNKQQDTSITVQNDRISEVDKKIDDLLKLQQNVQQQTQSSMNLLAQRHQDFTQTVNKRSLMVALLVLVVGLMTLFGFLWSRNRIRRQQAYFSDDLQHALKRVNAAEKHMVSADRLLADSLTELLNRLTMLPITNSETTKIVTSPEQTLPIKVADEIFRMRKRLAALPAETKGLTPLRKSLERLEAELNEQGYELIDYTGMVFDEGMSLNARVIPADDLEPGQRIITKVIKPQINYRGLLNRLADVEVSVG</sequence>
<evidence type="ECO:0000256" key="1">
    <source>
        <dbReference type="SAM" id="Coils"/>
    </source>
</evidence>
<feature type="transmembrane region" description="Helical" evidence="2">
    <location>
        <begin position="138"/>
        <end position="157"/>
    </location>
</feature>
<gene>
    <name evidence="4" type="ORF">NCTC13098_05661</name>
</gene>
<accession>A0A3P8K1S9</accession>
<organism evidence="4 5">
    <name type="scientific">Raoultella terrigena</name>
    <name type="common">Klebsiella terrigena</name>
    <dbReference type="NCBI Taxonomy" id="577"/>
    <lineage>
        <taxon>Bacteria</taxon>
        <taxon>Pseudomonadati</taxon>
        <taxon>Pseudomonadota</taxon>
        <taxon>Gammaproteobacteria</taxon>
        <taxon>Enterobacterales</taxon>
        <taxon>Enterobacteriaceae</taxon>
        <taxon>Klebsiella/Raoultella group</taxon>
        <taxon>Raoultella</taxon>
    </lineage>
</organism>
<name>A0A3P8K1S9_RAOTE</name>
<dbReference type="Proteomes" id="UP000274346">
    <property type="component" value="Chromosome"/>
</dbReference>
<keyword evidence="3" id="KW-0732">Signal</keyword>
<evidence type="ECO:0000256" key="3">
    <source>
        <dbReference type="SAM" id="SignalP"/>
    </source>
</evidence>
<keyword evidence="2" id="KW-0812">Transmembrane</keyword>
<keyword evidence="1" id="KW-0175">Coiled coil</keyword>
<protein>
    <submittedName>
        <fullName evidence="4">Uncharacterized protein</fullName>
    </submittedName>
</protein>
<feature type="chain" id="PRO_5018309332" evidence="3">
    <location>
        <begin position="21"/>
        <end position="328"/>
    </location>
</feature>